<name>A0A5B7GQS6_PORTR</name>
<dbReference type="Proteomes" id="UP000324222">
    <property type="component" value="Unassembled WGS sequence"/>
</dbReference>
<sequence>MCKSRVGCSCLHRIFFVPLDNSHGASNKGKKELPMAKNFVDQGLIHSGGLEELRKRVTELFMNSFAPMTRNAHNILKK</sequence>
<proteinExistence type="predicted"/>
<keyword evidence="2" id="KW-1185">Reference proteome</keyword>
<dbReference type="AlphaFoldDB" id="A0A5B7GQS6"/>
<dbReference type="EMBL" id="VSRR010016690">
    <property type="protein sequence ID" value="MPC59587.1"/>
    <property type="molecule type" value="Genomic_DNA"/>
</dbReference>
<reference evidence="1 2" key="1">
    <citation type="submission" date="2019-05" db="EMBL/GenBank/DDBJ databases">
        <title>Another draft genome of Portunus trituberculatus and its Hox gene families provides insights of decapod evolution.</title>
        <authorList>
            <person name="Jeong J.-H."/>
            <person name="Song I."/>
            <person name="Kim S."/>
            <person name="Choi T."/>
            <person name="Kim D."/>
            <person name="Ryu S."/>
            <person name="Kim W."/>
        </authorList>
    </citation>
    <scope>NUCLEOTIDE SEQUENCE [LARGE SCALE GENOMIC DNA]</scope>
    <source>
        <tissue evidence="1">Muscle</tissue>
    </source>
</reference>
<protein>
    <submittedName>
        <fullName evidence="1">Uncharacterized protein</fullName>
    </submittedName>
</protein>
<organism evidence="1 2">
    <name type="scientific">Portunus trituberculatus</name>
    <name type="common">Swimming crab</name>
    <name type="synonym">Neptunus trituberculatus</name>
    <dbReference type="NCBI Taxonomy" id="210409"/>
    <lineage>
        <taxon>Eukaryota</taxon>
        <taxon>Metazoa</taxon>
        <taxon>Ecdysozoa</taxon>
        <taxon>Arthropoda</taxon>
        <taxon>Crustacea</taxon>
        <taxon>Multicrustacea</taxon>
        <taxon>Malacostraca</taxon>
        <taxon>Eumalacostraca</taxon>
        <taxon>Eucarida</taxon>
        <taxon>Decapoda</taxon>
        <taxon>Pleocyemata</taxon>
        <taxon>Brachyura</taxon>
        <taxon>Eubrachyura</taxon>
        <taxon>Portunoidea</taxon>
        <taxon>Portunidae</taxon>
        <taxon>Portuninae</taxon>
        <taxon>Portunus</taxon>
    </lineage>
</organism>
<gene>
    <name evidence="1" type="ORF">E2C01_053612</name>
</gene>
<comment type="caution">
    <text evidence="1">The sequence shown here is derived from an EMBL/GenBank/DDBJ whole genome shotgun (WGS) entry which is preliminary data.</text>
</comment>
<evidence type="ECO:0000313" key="1">
    <source>
        <dbReference type="EMBL" id="MPC59587.1"/>
    </source>
</evidence>
<evidence type="ECO:0000313" key="2">
    <source>
        <dbReference type="Proteomes" id="UP000324222"/>
    </source>
</evidence>
<accession>A0A5B7GQS6</accession>